<proteinExistence type="predicted"/>
<dbReference type="EMBL" id="MN739241">
    <property type="protein sequence ID" value="QHS95147.1"/>
    <property type="molecule type" value="Genomic_DNA"/>
</dbReference>
<dbReference type="Pfam" id="PF09562">
    <property type="entry name" value="RE_LlaMI"/>
    <property type="match status" value="1"/>
</dbReference>
<sequence length="301" mass="35126">MSICSSLIVIYILYYKKIEMKCLKITIIIYKMSDILRTTSEIDIDKQHIITLFNTHVKGIEICLEGQNINHCGKEGHWLETKMGIKHNAKNEPDINGYEMKKSSSKTTLGDFSASEYAFSGKNKRNSINTLNNWTDEIKLSRSEFIKTFGNANPRKENRYSWSGSCVPIYNIWNSRGQILTVNENNDIVIYYSFSKDTISIKTDFPLFLQKDNIVIALWKSSKMKPHIDNKFDKKGFFICKKIGNTYEKICFGKAFDFEYFIKCIKNKKIIFDSGMYDGNSRNYSQFRGSHFWNELITEEY</sequence>
<accession>A0A6C0BRY2</accession>
<reference evidence="1" key="1">
    <citation type="journal article" date="2020" name="Nature">
        <title>Giant virus diversity and host interactions through global metagenomics.</title>
        <authorList>
            <person name="Schulz F."/>
            <person name="Roux S."/>
            <person name="Paez-Espino D."/>
            <person name="Jungbluth S."/>
            <person name="Walsh D.A."/>
            <person name="Denef V.J."/>
            <person name="McMahon K.D."/>
            <person name="Konstantinidis K.T."/>
            <person name="Eloe-Fadrosh E.A."/>
            <person name="Kyrpides N.C."/>
            <person name="Woyke T."/>
        </authorList>
    </citation>
    <scope>NUCLEOTIDE SEQUENCE</scope>
    <source>
        <strain evidence="1">GVMAG-M-3300018428-16</strain>
    </source>
</reference>
<dbReference type="InterPro" id="IPR043004">
    <property type="entry name" value="MvaI_BcnI_cat"/>
</dbReference>
<name>A0A6C0BRY2_9ZZZZ</name>
<dbReference type="InterPro" id="IPR019063">
    <property type="entry name" value="Restrct_endonuc_II_LlaMI"/>
</dbReference>
<protein>
    <submittedName>
        <fullName evidence="1">Uncharacterized protein</fullName>
    </submittedName>
</protein>
<organism evidence="1">
    <name type="scientific">viral metagenome</name>
    <dbReference type="NCBI Taxonomy" id="1070528"/>
    <lineage>
        <taxon>unclassified sequences</taxon>
        <taxon>metagenomes</taxon>
        <taxon>organismal metagenomes</taxon>
    </lineage>
</organism>
<dbReference type="Gene3D" id="3.40.210.20">
    <property type="entry name" value="MvaI/BcnI restriction endonuclease, catalytic domain"/>
    <property type="match status" value="1"/>
</dbReference>
<evidence type="ECO:0000313" key="1">
    <source>
        <dbReference type="EMBL" id="QHS95147.1"/>
    </source>
</evidence>
<dbReference type="AlphaFoldDB" id="A0A6C0BRY2"/>